<dbReference type="InterPro" id="IPR059000">
    <property type="entry name" value="ATPase_P-type_domA"/>
</dbReference>
<dbReference type="GO" id="GO:0005886">
    <property type="term" value="C:plasma membrane"/>
    <property type="evidence" value="ECO:0007669"/>
    <property type="project" value="UniProtKB-SubCell"/>
</dbReference>
<keyword evidence="4" id="KW-0479">Metal-binding</keyword>
<evidence type="ECO:0000256" key="3">
    <source>
        <dbReference type="ARBA" id="ARBA00022692"/>
    </source>
</evidence>
<evidence type="ECO:0000256" key="10">
    <source>
        <dbReference type="ARBA" id="ARBA00023136"/>
    </source>
</evidence>
<dbReference type="SFLD" id="SFLDF00027">
    <property type="entry name" value="p-type_atpase"/>
    <property type="match status" value="1"/>
</dbReference>
<feature type="transmembrane region" description="Helical" evidence="15">
    <location>
        <begin position="1532"/>
        <end position="1553"/>
    </location>
</feature>
<keyword evidence="9 15" id="KW-1133">Transmembrane helix</keyword>
<feature type="region of interest" description="Disordered" evidence="14">
    <location>
        <begin position="1437"/>
        <end position="1457"/>
    </location>
</feature>
<keyword evidence="2" id="KW-1003">Cell membrane</keyword>
<dbReference type="Gene3D" id="3.40.1110.10">
    <property type="entry name" value="Calcium-transporting ATPase, cytoplasmic domain N"/>
    <property type="match status" value="1"/>
</dbReference>
<evidence type="ECO:0000259" key="17">
    <source>
        <dbReference type="Pfam" id="PF00689"/>
    </source>
</evidence>
<gene>
    <name evidence="18" type="ORF">A5648_14400</name>
</gene>
<comment type="similarity">
    <text evidence="11">Belongs to the cation transport ATPase (P-type) (TC 3.A.3) family.</text>
</comment>
<evidence type="ECO:0000256" key="15">
    <source>
        <dbReference type="SAM" id="Phobius"/>
    </source>
</evidence>
<evidence type="ECO:0000256" key="7">
    <source>
        <dbReference type="ARBA" id="ARBA00022842"/>
    </source>
</evidence>
<dbReference type="Proteomes" id="UP000093759">
    <property type="component" value="Unassembled WGS sequence"/>
</dbReference>
<keyword evidence="6" id="KW-0067">ATP-binding</keyword>
<evidence type="ECO:0000256" key="8">
    <source>
        <dbReference type="ARBA" id="ARBA00022967"/>
    </source>
</evidence>
<evidence type="ECO:0000256" key="14">
    <source>
        <dbReference type="SAM" id="MobiDB-lite"/>
    </source>
</evidence>
<evidence type="ECO:0000256" key="11">
    <source>
        <dbReference type="ARBA" id="ARBA00038148"/>
    </source>
</evidence>
<dbReference type="InterPro" id="IPR044492">
    <property type="entry name" value="P_typ_ATPase_HD_dom"/>
</dbReference>
<dbReference type="GO" id="GO:0046872">
    <property type="term" value="F:metal ion binding"/>
    <property type="evidence" value="ECO:0007669"/>
    <property type="project" value="UniProtKB-KW"/>
</dbReference>
<dbReference type="PROSITE" id="PS00154">
    <property type="entry name" value="ATPASE_E1_E2"/>
    <property type="match status" value="1"/>
</dbReference>
<dbReference type="EMBL" id="LZMF01000005">
    <property type="protein sequence ID" value="OBK91277.1"/>
    <property type="molecule type" value="Genomic_DNA"/>
</dbReference>
<dbReference type="InterPro" id="IPR023214">
    <property type="entry name" value="HAD_sf"/>
</dbReference>
<dbReference type="Gene3D" id="3.40.50.1000">
    <property type="entry name" value="HAD superfamily/HAD-like"/>
    <property type="match status" value="1"/>
</dbReference>
<comment type="subcellular location">
    <subcellularLocation>
        <location evidence="1">Cell membrane</location>
        <topology evidence="1">Multi-pass membrane protein</topology>
    </subcellularLocation>
</comment>
<dbReference type="InterPro" id="IPR036412">
    <property type="entry name" value="HAD-like_sf"/>
</dbReference>
<dbReference type="SUPFAM" id="SSF81653">
    <property type="entry name" value="Calcium ATPase, transduction domain A"/>
    <property type="match status" value="1"/>
</dbReference>
<dbReference type="InterPro" id="IPR001757">
    <property type="entry name" value="P_typ_ATPase"/>
</dbReference>
<dbReference type="Pfam" id="PF00702">
    <property type="entry name" value="Hydrolase"/>
    <property type="match status" value="1"/>
</dbReference>
<evidence type="ECO:0000256" key="4">
    <source>
        <dbReference type="ARBA" id="ARBA00022723"/>
    </source>
</evidence>
<comment type="caution">
    <text evidence="18">The sequence shown here is derived from an EMBL/GenBank/DDBJ whole genome shotgun (WGS) entry which is preliminary data.</text>
</comment>
<reference evidence="19" key="1">
    <citation type="submission" date="2016-06" db="EMBL/GenBank/DDBJ databases">
        <authorList>
            <person name="Sutton G."/>
            <person name="Brinkac L."/>
            <person name="Sanka R."/>
            <person name="Adams M."/>
            <person name="Lau E."/>
            <person name="Garcia-Basteiro A."/>
            <person name="Lopez-Varela E."/>
            <person name="Palencia S."/>
        </authorList>
    </citation>
    <scope>NUCLEOTIDE SEQUENCE [LARGE SCALE GENOMIC DNA]</scope>
    <source>
        <strain evidence="19">1274684.2</strain>
    </source>
</reference>
<dbReference type="GO" id="GO:0005388">
    <property type="term" value="F:P-type calcium transporter activity"/>
    <property type="evidence" value="ECO:0007669"/>
    <property type="project" value="TreeGrafter"/>
</dbReference>
<dbReference type="FunFam" id="2.70.150.10:FF:000082">
    <property type="entry name" value="Cation-transporter ATPase I CtpI"/>
    <property type="match status" value="1"/>
</dbReference>
<feature type="compositionally biased region" description="Acidic residues" evidence="14">
    <location>
        <begin position="1442"/>
        <end position="1455"/>
    </location>
</feature>
<dbReference type="Pfam" id="PF00122">
    <property type="entry name" value="E1-E2_ATPase"/>
    <property type="match status" value="1"/>
</dbReference>
<dbReference type="InterPro" id="IPR008250">
    <property type="entry name" value="ATPase_P-typ_transduc_dom_A_sf"/>
</dbReference>
<dbReference type="SFLD" id="SFLDG00002">
    <property type="entry name" value="C1.7:_P-type_atpase_like"/>
    <property type="match status" value="1"/>
</dbReference>
<dbReference type="NCBIfam" id="TIGR01494">
    <property type="entry name" value="ATPase_P-type"/>
    <property type="match status" value="2"/>
</dbReference>
<keyword evidence="5" id="KW-0547">Nucleotide-binding</keyword>
<dbReference type="SFLD" id="SFLDS00003">
    <property type="entry name" value="Haloacid_Dehalogenase"/>
    <property type="match status" value="1"/>
</dbReference>
<dbReference type="GO" id="GO:0005524">
    <property type="term" value="F:ATP binding"/>
    <property type="evidence" value="ECO:0007669"/>
    <property type="project" value="UniProtKB-KW"/>
</dbReference>
<evidence type="ECO:0000256" key="13">
    <source>
        <dbReference type="ARBA" id="ARBA00069455"/>
    </source>
</evidence>
<dbReference type="SUPFAM" id="SSF81665">
    <property type="entry name" value="Calcium ATPase, transmembrane domain M"/>
    <property type="match status" value="1"/>
</dbReference>
<evidence type="ECO:0000313" key="18">
    <source>
        <dbReference type="EMBL" id="OBK91277.1"/>
    </source>
</evidence>
<evidence type="ECO:0000256" key="2">
    <source>
        <dbReference type="ARBA" id="ARBA00022475"/>
    </source>
</evidence>
<dbReference type="InterPro" id="IPR023299">
    <property type="entry name" value="ATPase_P-typ_cyto_dom_N"/>
</dbReference>
<evidence type="ECO:0000259" key="16">
    <source>
        <dbReference type="Pfam" id="PF00122"/>
    </source>
</evidence>
<dbReference type="Gene3D" id="1.20.1110.10">
    <property type="entry name" value="Calcium-transporting ATPase, transmembrane domain"/>
    <property type="match status" value="1"/>
</dbReference>
<keyword evidence="18" id="KW-0378">Hydrolase</keyword>
<sequence length="1600" mass="163837">MMMPGIATAVGGITDGAVQMLRAGVKDAAESTARLRDSATDAVQLLLGPAVESVSQSAGRFLGGSSGASRASAAMPVRWRSKQRVHLDLEQLLPFSLWHENADAVEQPVATIAGVASAHIEGALGRLVVDLEPDADSDEVLDEVRVAVCAVAAKVGRSAPRSASRTAPFADPGNPLALLVPMAAAAMDVVAVGAAVGGWVGRLPGAPLATRGAAAVVSHQPRIVSMLESRLGRVGTDLALAASLATTNGLTQAVGAPLLDLAQRGLQISEAAAHRRRWQDREPQLASPRRPQAAVVPVISSAGPESHTRRHNSPAAAAGEASHVVVDGAIDSAIDTAKGAMAGPVEEYADQAANASLIAAAGALLAGGGADEAAGAILAGVPKAAHLGRQAFGAVLGRGLADAGQLLLDPGALRRLDRVKVIVVDGAALRGDVRAVLHARGEMPGWDEDRVYEVADALLHGEQAPDPDPDELPATGARLRWVRSQPSAAPVQGLERADLVVDGDTVGRVKIGWEVDPFAVPLLQTAHRTGARVVLRHVAGTQDLTASVAASHPAGTPLLKLVRELRADRGPVLLITALHRDFASTDTLAALAIADVGVALDDPQAATPWSADIITGTDLAAAVRILSALPVARRASESAVRLAQGGSTLSGLLLVAGDSRGKPGPLSLRRWLDPVNAAGAAALVAGSLSARKVLSQPDPTPQPLTAWHALDPEIVYSRLTGSARPLAVEVGTPVWRRALGDLSDHPVVAPLRGPAARVGRLLTATREELADPLTPILAVGAAASAIVGSNIDALLVAGVMTANALVGGTQRVRAEAAVAELFAEQKTVARRVVLPPVATTQRRLKAGRTSRRTVTVTAKSLRPGDIIDLAAPDVVPADARLLTADDLEVDESSLTGESLPVDKQVDPVAVADPERASMLFEGSTIIAGHARAIVVATGAGTAARRAISAIADVETAAGVQARLRELTAKVLPMTLAGGAAVTGLALLHRGPLRQAVADGVAIAVAAVPEGLPLVATLAQLAAAQRLSRHGVLVRTPRAVEALGRIETVCFDKTGTLTENRLQVVRSVAPTAAPGDADGLDTRALRAAARACTQPREGQGHAHATDEAILTAAESLADPVGSGWTVLAEVPFESTRGYAATIGRPDTNPPILMIKGAPEVILPRCRFADPDGGYDRAETLVSSLAEQGLRVLAVAQRSWDGPTAAETDTDADAVDAVAKNLELIGFIGLADTLRPSARPLIEALGDAKHKVVLITGDHPVTARAIARQLGLPPDAPEVTGAELAVVDEEGFTNLVADAQVFARVTPEQKVQIVAALQRSGQVTAMVGDGANDAAAIRMADVGVGVSGRGSSAARGAADIVLTEDDLGVLLDALVEGRGMWTGVRDAVGVLVGGNVGEVLFTIIGTALGSGRAPVGTRQLLLVNLLTDMFPALAVAVTPQYPQPDDDEGPDRAEEEAERAHQRAILSAPAPSLDASLMRHIITRGAVTAAGATGAWAIGRWTPGTERRTATMGLTALVGTQLVQTLLTRRHSPLVVATALGSAVVLVGIVQTPVISQFFGCTPLGPVAWAGVGAATGAATALSLLAPTALAKTIGVADVDTG</sequence>
<evidence type="ECO:0000256" key="6">
    <source>
        <dbReference type="ARBA" id="ARBA00022840"/>
    </source>
</evidence>
<dbReference type="Gene3D" id="2.70.150.10">
    <property type="entry name" value="Calcium-transporting ATPase, cytoplasmic transduction domain A"/>
    <property type="match status" value="1"/>
</dbReference>
<comment type="catalytic activity">
    <reaction evidence="12">
        <text>ATP + H2O = ADP + phosphate + H(+)</text>
        <dbReference type="Rhea" id="RHEA:13065"/>
        <dbReference type="ChEBI" id="CHEBI:15377"/>
        <dbReference type="ChEBI" id="CHEBI:15378"/>
        <dbReference type="ChEBI" id="CHEBI:30616"/>
        <dbReference type="ChEBI" id="CHEBI:43474"/>
        <dbReference type="ChEBI" id="CHEBI:456216"/>
    </reaction>
</comment>
<evidence type="ECO:0000313" key="19">
    <source>
        <dbReference type="Proteomes" id="UP000093759"/>
    </source>
</evidence>
<dbReference type="PRINTS" id="PR00120">
    <property type="entry name" value="HATPASE"/>
</dbReference>
<keyword evidence="10 15" id="KW-0472">Membrane</keyword>
<dbReference type="Pfam" id="PF00689">
    <property type="entry name" value="Cation_ATPase_C"/>
    <property type="match status" value="1"/>
</dbReference>
<dbReference type="PANTHER" id="PTHR24093">
    <property type="entry name" value="CATION TRANSPORTING ATPASE"/>
    <property type="match status" value="1"/>
</dbReference>
<dbReference type="SUPFAM" id="SSF56784">
    <property type="entry name" value="HAD-like"/>
    <property type="match status" value="1"/>
</dbReference>
<feature type="region of interest" description="Disordered" evidence="14">
    <location>
        <begin position="274"/>
        <end position="294"/>
    </location>
</feature>
<dbReference type="InterPro" id="IPR006068">
    <property type="entry name" value="ATPase_P-typ_cation-transptr_C"/>
</dbReference>
<dbReference type="InterPro" id="IPR018303">
    <property type="entry name" value="ATPase_P-typ_P_site"/>
</dbReference>
<name>A0A1A3U9G0_MYCSD</name>
<proteinExistence type="inferred from homology"/>
<evidence type="ECO:0000256" key="12">
    <source>
        <dbReference type="ARBA" id="ARBA00049360"/>
    </source>
</evidence>
<dbReference type="PANTHER" id="PTHR24093:SF513">
    <property type="entry name" value="CATION-TRANSPORTING ATPASE I-RELATED"/>
    <property type="match status" value="1"/>
</dbReference>
<keyword evidence="7" id="KW-0460">Magnesium</keyword>
<dbReference type="GO" id="GO:0016887">
    <property type="term" value="F:ATP hydrolysis activity"/>
    <property type="evidence" value="ECO:0007669"/>
    <property type="project" value="InterPro"/>
</dbReference>
<keyword evidence="8" id="KW-1278">Translocase</keyword>
<evidence type="ECO:0000256" key="9">
    <source>
        <dbReference type="ARBA" id="ARBA00022989"/>
    </source>
</evidence>
<feature type="domain" description="Cation-transporting P-type ATPase C-terminal" evidence="17">
    <location>
        <begin position="1414"/>
        <end position="1578"/>
    </location>
</feature>
<dbReference type="InterPro" id="IPR023298">
    <property type="entry name" value="ATPase_P-typ_TM_dom_sf"/>
</dbReference>
<evidence type="ECO:0000256" key="5">
    <source>
        <dbReference type="ARBA" id="ARBA00022741"/>
    </source>
</evidence>
<evidence type="ECO:0000256" key="1">
    <source>
        <dbReference type="ARBA" id="ARBA00004651"/>
    </source>
</evidence>
<feature type="domain" description="P-type ATPase A" evidence="16">
    <location>
        <begin position="851"/>
        <end position="950"/>
    </location>
</feature>
<dbReference type="PRINTS" id="PR00119">
    <property type="entry name" value="CATATPASE"/>
</dbReference>
<accession>A0A1A3U9G0</accession>
<keyword evidence="3 15" id="KW-0812">Transmembrane</keyword>
<organism evidence="18 19">
    <name type="scientific">Mycolicibacter sinensis (strain JDM601)</name>
    <name type="common">Mycobacterium sinense</name>
    <dbReference type="NCBI Taxonomy" id="875328"/>
    <lineage>
        <taxon>Bacteria</taxon>
        <taxon>Bacillati</taxon>
        <taxon>Actinomycetota</taxon>
        <taxon>Actinomycetes</taxon>
        <taxon>Mycobacteriales</taxon>
        <taxon>Mycobacteriaceae</taxon>
        <taxon>Mycolicibacter</taxon>
    </lineage>
</organism>
<feature type="transmembrane region" description="Helical" evidence="15">
    <location>
        <begin position="1565"/>
        <end position="1584"/>
    </location>
</feature>
<protein>
    <recommendedName>
        <fullName evidence="13">Probable cation-transporting ATPase I</fullName>
    </recommendedName>
</protein>
<dbReference type="RefSeq" id="WP_065022714.1">
    <property type="nucleotide sequence ID" value="NZ_LZMF01000005.1"/>
</dbReference>